<proteinExistence type="predicted"/>
<dbReference type="InterPro" id="IPR000182">
    <property type="entry name" value="GNAT_dom"/>
</dbReference>
<protein>
    <submittedName>
        <fullName evidence="4">GNAT family N-acetyltransferase</fullName>
        <ecNumber evidence="4">2.3.-.-</ecNumber>
    </submittedName>
</protein>
<dbReference type="InterPro" id="IPR016181">
    <property type="entry name" value="Acyl_CoA_acyltransferase"/>
</dbReference>
<organism evidence="4 5">
    <name type="scientific">Virgibacillus byunsanensis</name>
    <dbReference type="NCBI Taxonomy" id="570945"/>
    <lineage>
        <taxon>Bacteria</taxon>
        <taxon>Bacillati</taxon>
        <taxon>Bacillota</taxon>
        <taxon>Bacilli</taxon>
        <taxon>Bacillales</taxon>
        <taxon>Bacillaceae</taxon>
        <taxon>Virgibacillus</taxon>
    </lineage>
</organism>
<keyword evidence="5" id="KW-1185">Reference proteome</keyword>
<dbReference type="EMBL" id="JBHTKJ010000011">
    <property type="protein sequence ID" value="MFD1037781.1"/>
    <property type="molecule type" value="Genomic_DNA"/>
</dbReference>
<dbReference type="CDD" id="cd04301">
    <property type="entry name" value="NAT_SF"/>
    <property type="match status" value="1"/>
</dbReference>
<keyword evidence="2 4" id="KW-0012">Acyltransferase</keyword>
<reference evidence="5" key="1">
    <citation type="journal article" date="2019" name="Int. J. Syst. Evol. Microbiol.">
        <title>The Global Catalogue of Microorganisms (GCM) 10K type strain sequencing project: providing services to taxonomists for standard genome sequencing and annotation.</title>
        <authorList>
            <consortium name="The Broad Institute Genomics Platform"/>
            <consortium name="The Broad Institute Genome Sequencing Center for Infectious Disease"/>
            <person name="Wu L."/>
            <person name="Ma J."/>
        </authorList>
    </citation>
    <scope>NUCLEOTIDE SEQUENCE [LARGE SCALE GENOMIC DNA]</scope>
    <source>
        <strain evidence="5">CCUG 56754</strain>
    </source>
</reference>
<dbReference type="PANTHER" id="PTHR43072:SF23">
    <property type="entry name" value="UPF0039 PROTEIN C11D3.02C"/>
    <property type="match status" value="1"/>
</dbReference>
<dbReference type="SUPFAM" id="SSF55729">
    <property type="entry name" value="Acyl-CoA N-acyltransferases (Nat)"/>
    <property type="match status" value="1"/>
</dbReference>
<gene>
    <name evidence="4" type="ORF">ACFQ3N_05075</name>
</gene>
<evidence type="ECO:0000256" key="1">
    <source>
        <dbReference type="ARBA" id="ARBA00022679"/>
    </source>
</evidence>
<accession>A0ABW3LKG7</accession>
<evidence type="ECO:0000259" key="3">
    <source>
        <dbReference type="PROSITE" id="PS51186"/>
    </source>
</evidence>
<keyword evidence="1 4" id="KW-0808">Transferase</keyword>
<evidence type="ECO:0000313" key="4">
    <source>
        <dbReference type="EMBL" id="MFD1037781.1"/>
    </source>
</evidence>
<dbReference type="PROSITE" id="PS51186">
    <property type="entry name" value="GNAT"/>
    <property type="match status" value="1"/>
</dbReference>
<feature type="domain" description="N-acetyltransferase" evidence="3">
    <location>
        <begin position="23"/>
        <end position="179"/>
    </location>
</feature>
<dbReference type="RefSeq" id="WP_390360160.1">
    <property type="nucleotide sequence ID" value="NZ_JBHTKJ010000011.1"/>
</dbReference>
<dbReference type="Proteomes" id="UP001597040">
    <property type="component" value="Unassembled WGS sequence"/>
</dbReference>
<evidence type="ECO:0000256" key="2">
    <source>
        <dbReference type="ARBA" id="ARBA00023315"/>
    </source>
</evidence>
<dbReference type="PANTHER" id="PTHR43072">
    <property type="entry name" value="N-ACETYLTRANSFERASE"/>
    <property type="match status" value="1"/>
</dbReference>
<dbReference type="Pfam" id="PF00583">
    <property type="entry name" value="Acetyltransf_1"/>
    <property type="match status" value="1"/>
</dbReference>
<name>A0ABW3LKG7_9BACI</name>
<evidence type="ECO:0000313" key="5">
    <source>
        <dbReference type="Proteomes" id="UP001597040"/>
    </source>
</evidence>
<dbReference type="EC" id="2.3.-.-" evidence="4"/>
<sequence>MLLLVVEKSKIIITTGDEMEAKIVIDEMVAKDWGQVRDIYIEGINTGNATFDTEAPSWEKWNNVHRETCRLVARDGENVIGWAALSSVSSKKAYDGVAEVSIYLSGDSTGRGIGSKLLKALIETSEANGFWTLQSGIFPENKSSITLHKNFDFTEVGVRKRVGQLHGVWRDVVMLERRSSIVGV</sequence>
<dbReference type="Gene3D" id="3.40.630.30">
    <property type="match status" value="1"/>
</dbReference>
<dbReference type="GO" id="GO:0016746">
    <property type="term" value="F:acyltransferase activity"/>
    <property type="evidence" value="ECO:0007669"/>
    <property type="project" value="UniProtKB-KW"/>
</dbReference>
<comment type="caution">
    <text evidence="4">The sequence shown here is derived from an EMBL/GenBank/DDBJ whole genome shotgun (WGS) entry which is preliminary data.</text>
</comment>